<protein>
    <submittedName>
        <fullName evidence="3">Uncharacterized protein</fullName>
    </submittedName>
</protein>
<dbReference type="InterPro" id="IPR021109">
    <property type="entry name" value="Peptidase_aspartic_dom_sf"/>
</dbReference>
<feature type="region of interest" description="Disordered" evidence="2">
    <location>
        <begin position="485"/>
        <end position="513"/>
    </location>
</feature>
<proteinExistence type="predicted"/>
<keyword evidence="1" id="KW-0378">Hydrolase</keyword>
<sequence>MADFTTTPLSVLCKNATICLPLTTSTTFFQKLRIRSASASKKSPAGAIYLMTLSLPPPYRIVNSASCSTSSETEAPQTTAKAESFPQPLESFHLEAPSIGRKETQSDTYTDISNNDVAGVSSNFGETKDIPSIEGDPPLQKADSLDLRVYTRITESPALYGQGHHLDDKLDAESKSSSDEKTEQTSEDDEKHNFIIEKVDNMHRVEDGEGNPEVRFSEMKVPWNPMHNIPMVVMDADGEPQALSVIVDTGAACSLIPDEVVRMLRLKKHPIQAFDRQHPQKQIQLEKFYSPLGGVSITPTHFVNLKVKGHRIGLDKYVDTHVRVLETENTQIPTMSPTDIVFGMPFIMRNNIFQRFLAMPRDGNPFYALLKGKQSDAQKTEDRKVKEENRALAERVDRIESWCAASQRVATSTATRDLSDASMGSWDRIMDWQSWDSSNTSQTMASGSGKDFYRELEDVSSPGDIPTSIHEDPAGIRNQISSAVQQELGQGGRPSNHAYVRDADDSETENSTSPWLIENARSSALLTERKGTNLEAITRKIDAALSSMRTPKSRRCQVFQAIFDMDWDLPNFLRGQEYDTTLEIAVERAITVTGSSINAQALSCMDYMCQTWPSSGREVVLALQKALISPNLSCSSCLADGTELYINLRSQNAMIVARGGHAALTELCEQLAWLGAALRTSPVSFGICLTTPSIVAFEAAHSSSPVPSITVQLGFTVTSSLDHGLSADVDGTCWHAMFRNPVVVNGFPILARHENEQGLELPLDMMSILAEAHFATRYDTTLVLKGLCTMLVPTGRTERSITWHFIFNEDGKRLPYYSFRERCPGWIGTDKVSTDLLEDGNVRNFVGWASNITRHLGAEEMKYDEIDWAGARECSAGLAVEQKLTISVSKIVGDSGSVVRGNKDKPVYVEQSAYSMQIKNARNIYVVLYDVAARRGWLADGVSALLHLVRTQVVREPYGGAGSLFNNLIFNGSTFNHPGIDGGPNAAVDILKEDRNMKHIILREFDSYSDEKLAVPRLKAVSTAGEHSSDEANNPSGNETPNPGEGRKEIYKTTCLRELVSQTWSTLERIYDRQIEVATTHITKELQNPFRTTLEGYEFMDIVSTEHILTRRTISFQSNGAAWTGLTRRIHAITLFGQHFGDIYKPAENVRRPTCENWKTVPQGHEYLVAPISLLKEIKLYSWKKGKVDKDSEEIAEGLLWSPSEDAYNICGSSCKHTFNRVQQLHSSTPVVMLDKLGLGKNDPRKADNFAEINGAIIFGNNSDLDVGKLELLSPSEVHTEGDRYDSGVGSSLQTSSRANSATQSSSDVNPDSQPARPSADRRRTSPYPLDQMGGTNMSAQDVRALVPAFGRRGWFIGLQKRLSKTRSSRSKIRDAN</sequence>
<dbReference type="EMBL" id="FJOG01000072">
    <property type="protein sequence ID" value="CZR69481.1"/>
    <property type="molecule type" value="Genomic_DNA"/>
</dbReference>
<feature type="region of interest" description="Disordered" evidence="2">
    <location>
        <begin position="1278"/>
        <end position="1339"/>
    </location>
</feature>
<gene>
    <name evidence="3" type="ORF">PAC_19381</name>
</gene>
<reference evidence="3 4" key="1">
    <citation type="submission" date="2016-03" db="EMBL/GenBank/DDBJ databases">
        <authorList>
            <person name="Ploux O."/>
        </authorList>
    </citation>
    <scope>NUCLEOTIDE SEQUENCE [LARGE SCALE GENOMIC DNA]</scope>
    <source>
        <strain evidence="3 4">UAMH 11012</strain>
    </source>
</reference>
<dbReference type="OrthoDB" id="1658288at2759"/>
<keyword evidence="1" id="KW-0064">Aspartyl protease</keyword>
<feature type="compositionally biased region" description="Low complexity" evidence="2">
    <location>
        <begin position="1294"/>
        <end position="1307"/>
    </location>
</feature>
<dbReference type="InterPro" id="IPR001969">
    <property type="entry name" value="Aspartic_peptidase_AS"/>
</dbReference>
<evidence type="ECO:0000256" key="2">
    <source>
        <dbReference type="SAM" id="MobiDB-lite"/>
    </source>
</evidence>
<organism evidence="3 4">
    <name type="scientific">Phialocephala subalpina</name>
    <dbReference type="NCBI Taxonomy" id="576137"/>
    <lineage>
        <taxon>Eukaryota</taxon>
        <taxon>Fungi</taxon>
        <taxon>Dikarya</taxon>
        <taxon>Ascomycota</taxon>
        <taxon>Pezizomycotina</taxon>
        <taxon>Leotiomycetes</taxon>
        <taxon>Helotiales</taxon>
        <taxon>Mollisiaceae</taxon>
        <taxon>Phialocephala</taxon>
        <taxon>Phialocephala fortinii species complex</taxon>
    </lineage>
</organism>
<dbReference type="GO" id="GO:0004190">
    <property type="term" value="F:aspartic-type endopeptidase activity"/>
    <property type="evidence" value="ECO:0007669"/>
    <property type="project" value="UniProtKB-KW"/>
</dbReference>
<evidence type="ECO:0000313" key="3">
    <source>
        <dbReference type="EMBL" id="CZR69481.1"/>
    </source>
</evidence>
<feature type="compositionally biased region" description="Basic and acidic residues" evidence="2">
    <location>
        <begin position="164"/>
        <end position="192"/>
    </location>
</feature>
<name>A0A1L7XWQ1_9HELO</name>
<dbReference type="Proteomes" id="UP000184330">
    <property type="component" value="Unassembled WGS sequence"/>
</dbReference>
<feature type="compositionally biased region" description="Polar residues" evidence="2">
    <location>
        <begin position="1031"/>
        <end position="1041"/>
    </location>
</feature>
<dbReference type="GO" id="GO:0006508">
    <property type="term" value="P:proteolysis"/>
    <property type="evidence" value="ECO:0007669"/>
    <property type="project" value="InterPro"/>
</dbReference>
<accession>A0A1L7XWQ1</accession>
<feature type="region of interest" description="Disordered" evidence="2">
    <location>
        <begin position="67"/>
        <end position="140"/>
    </location>
</feature>
<keyword evidence="1" id="KW-0645">Protease</keyword>
<evidence type="ECO:0000313" key="4">
    <source>
        <dbReference type="Proteomes" id="UP000184330"/>
    </source>
</evidence>
<evidence type="ECO:0000256" key="1">
    <source>
        <dbReference type="ARBA" id="ARBA00022750"/>
    </source>
</evidence>
<feature type="compositionally biased region" description="Polar residues" evidence="2">
    <location>
        <begin position="106"/>
        <end position="125"/>
    </location>
</feature>
<dbReference type="Gene3D" id="2.40.70.10">
    <property type="entry name" value="Acid Proteases"/>
    <property type="match status" value="1"/>
</dbReference>
<feature type="region of interest" description="Disordered" evidence="2">
    <location>
        <begin position="160"/>
        <end position="192"/>
    </location>
</feature>
<dbReference type="CDD" id="cd00303">
    <property type="entry name" value="retropepsin_like"/>
    <property type="match status" value="1"/>
</dbReference>
<feature type="region of interest" description="Disordered" evidence="2">
    <location>
        <begin position="1019"/>
        <end position="1047"/>
    </location>
</feature>
<dbReference type="PROSITE" id="PS00141">
    <property type="entry name" value="ASP_PROTEASE"/>
    <property type="match status" value="1"/>
</dbReference>
<keyword evidence="4" id="KW-1185">Reference proteome</keyword>